<evidence type="ECO:0000313" key="3">
    <source>
        <dbReference type="Proteomes" id="UP000235023"/>
    </source>
</evidence>
<evidence type="ECO:0000256" key="1">
    <source>
        <dbReference type="SAM" id="MobiDB-lite"/>
    </source>
</evidence>
<dbReference type="EMBL" id="KZ559576">
    <property type="protein sequence ID" value="PLN78437.1"/>
    <property type="molecule type" value="Genomic_DNA"/>
</dbReference>
<feature type="compositionally biased region" description="Polar residues" evidence="1">
    <location>
        <begin position="20"/>
        <end position="30"/>
    </location>
</feature>
<accession>A0A2J5HMZ4</accession>
<feature type="region of interest" description="Disordered" evidence="1">
    <location>
        <begin position="20"/>
        <end position="91"/>
    </location>
</feature>
<feature type="compositionally biased region" description="Low complexity" evidence="1">
    <location>
        <begin position="69"/>
        <end position="83"/>
    </location>
</feature>
<reference evidence="3" key="1">
    <citation type="submission" date="2017-12" db="EMBL/GenBank/DDBJ databases">
        <authorList>
            <consortium name="DOE Joint Genome Institute"/>
            <person name="Mondo S.J."/>
            <person name="Kjaerbolling I."/>
            <person name="Vesth T.C."/>
            <person name="Frisvad J.C."/>
            <person name="Nybo J.L."/>
            <person name="Theobald S."/>
            <person name="Kuo A."/>
            <person name="Bowyer P."/>
            <person name="Matsuda Y."/>
            <person name="Lyhne E.K."/>
            <person name="Kogle M.E."/>
            <person name="Clum A."/>
            <person name="Lipzen A."/>
            <person name="Salamov A."/>
            <person name="Ngan C.Y."/>
            <person name="Daum C."/>
            <person name="Chiniquy J."/>
            <person name="Barry K."/>
            <person name="LaButti K."/>
            <person name="Haridas S."/>
            <person name="Simmons B.A."/>
            <person name="Magnuson J.K."/>
            <person name="Mortensen U.H."/>
            <person name="Larsen T.O."/>
            <person name="Grigoriev I.V."/>
            <person name="Baker S.E."/>
            <person name="Andersen M.R."/>
            <person name="Nordberg H.P."/>
            <person name="Cantor M.N."/>
            <person name="Hua S.X."/>
        </authorList>
    </citation>
    <scope>NUCLEOTIDE SEQUENCE [LARGE SCALE GENOMIC DNA]</scope>
    <source>
        <strain evidence="3">IBT 19404</strain>
    </source>
</reference>
<gene>
    <name evidence="2" type="ORF">BDW42DRAFT_143254</name>
</gene>
<dbReference type="Proteomes" id="UP000235023">
    <property type="component" value="Unassembled WGS sequence"/>
</dbReference>
<sequence length="91" mass="9965">MYDPFLRYRLLLILAGNASVSRQSMSQSRPLLSPVEQTSERAGEWPDIQATDGPGGSHRPISFVLAQEPSSLPLSNSSPRRSLVLCRTPVS</sequence>
<dbReference type="AlphaFoldDB" id="A0A2J5HMZ4"/>
<protein>
    <submittedName>
        <fullName evidence="2">Uncharacterized protein</fullName>
    </submittedName>
</protein>
<evidence type="ECO:0000313" key="2">
    <source>
        <dbReference type="EMBL" id="PLN78437.1"/>
    </source>
</evidence>
<name>A0A2J5HMZ4_9EURO</name>
<organism evidence="2 3">
    <name type="scientific">Aspergillus taichungensis</name>
    <dbReference type="NCBI Taxonomy" id="482145"/>
    <lineage>
        <taxon>Eukaryota</taxon>
        <taxon>Fungi</taxon>
        <taxon>Dikarya</taxon>
        <taxon>Ascomycota</taxon>
        <taxon>Pezizomycotina</taxon>
        <taxon>Eurotiomycetes</taxon>
        <taxon>Eurotiomycetidae</taxon>
        <taxon>Eurotiales</taxon>
        <taxon>Aspergillaceae</taxon>
        <taxon>Aspergillus</taxon>
        <taxon>Aspergillus subgen. Circumdati</taxon>
    </lineage>
</organism>
<keyword evidence="3" id="KW-1185">Reference proteome</keyword>
<proteinExistence type="predicted"/>